<dbReference type="KEGG" id="lpav:PLANPX_5769"/>
<sequence>MSLRASLEWQRLTVAANICVGKSLMHPGDVAAVVISYQMSNSQQLTIDRC</sequence>
<accession>A0A5K7XJ84</accession>
<keyword evidence="2" id="KW-1185">Reference proteome</keyword>
<gene>
    <name evidence="1" type="ORF">PLANPX_5769</name>
</gene>
<evidence type="ECO:0000313" key="2">
    <source>
        <dbReference type="Proteomes" id="UP000326837"/>
    </source>
</evidence>
<dbReference type="AlphaFoldDB" id="A0A5K7XJ84"/>
<dbReference type="EMBL" id="AP021861">
    <property type="protein sequence ID" value="BBO36157.1"/>
    <property type="molecule type" value="Genomic_DNA"/>
</dbReference>
<proteinExistence type="predicted"/>
<evidence type="ECO:0000313" key="1">
    <source>
        <dbReference type="EMBL" id="BBO36157.1"/>
    </source>
</evidence>
<reference evidence="2" key="1">
    <citation type="submission" date="2019-10" db="EMBL/GenBank/DDBJ databases">
        <title>Lacipirellula parvula gen. nov., sp. nov., representing a lineage of planctomycetes widespread in freshwater anoxic habitats, and description of the family Lacipirellulaceae.</title>
        <authorList>
            <person name="Dedysh S.N."/>
            <person name="Kulichevskaya I.S."/>
            <person name="Beletsky A.V."/>
            <person name="Rakitin A.L."/>
            <person name="Mardanov A.V."/>
            <person name="Ivanova A.A."/>
            <person name="Saltykova V.X."/>
            <person name="Rijpstra W.I.C."/>
            <person name="Sinninghe Damste J.S."/>
            <person name="Ravin N.V."/>
        </authorList>
    </citation>
    <scope>NUCLEOTIDE SEQUENCE [LARGE SCALE GENOMIC DNA]</scope>
    <source>
        <strain evidence="2">PX69</strain>
    </source>
</reference>
<organism evidence="1 2">
    <name type="scientific">Lacipirellula parvula</name>
    <dbReference type="NCBI Taxonomy" id="2650471"/>
    <lineage>
        <taxon>Bacteria</taxon>
        <taxon>Pseudomonadati</taxon>
        <taxon>Planctomycetota</taxon>
        <taxon>Planctomycetia</taxon>
        <taxon>Pirellulales</taxon>
        <taxon>Lacipirellulaceae</taxon>
        <taxon>Lacipirellula</taxon>
    </lineage>
</organism>
<name>A0A5K7XJ84_9BACT</name>
<dbReference type="Proteomes" id="UP000326837">
    <property type="component" value="Chromosome"/>
</dbReference>
<protein>
    <submittedName>
        <fullName evidence="1">Uncharacterized protein</fullName>
    </submittedName>
</protein>